<dbReference type="Proteomes" id="UP000193834">
    <property type="component" value="Unassembled WGS sequence"/>
</dbReference>
<dbReference type="InterPro" id="IPR022551">
    <property type="entry name" value="BrxC"/>
</dbReference>
<dbReference type="NCBIfam" id="TIGR04019">
    <property type="entry name" value="B_thiol_YtxJ"/>
    <property type="match status" value="1"/>
</dbReference>
<dbReference type="OrthoDB" id="677051at2"/>
<dbReference type="AlphaFoldDB" id="A0A1X7IIV3"/>
<dbReference type="SUPFAM" id="SSF52833">
    <property type="entry name" value="Thioredoxin-like"/>
    <property type="match status" value="1"/>
</dbReference>
<organism evidence="1 2">
    <name type="scientific">Paenibacillus aquistagni</name>
    <dbReference type="NCBI Taxonomy" id="1852522"/>
    <lineage>
        <taxon>Bacteria</taxon>
        <taxon>Bacillati</taxon>
        <taxon>Bacillota</taxon>
        <taxon>Bacilli</taxon>
        <taxon>Bacillales</taxon>
        <taxon>Paenibacillaceae</taxon>
        <taxon>Paenibacillus</taxon>
    </lineage>
</organism>
<name>A0A1X7IIV3_9BACL</name>
<dbReference type="Gene3D" id="3.40.30.10">
    <property type="entry name" value="Glutaredoxin"/>
    <property type="match status" value="1"/>
</dbReference>
<protein>
    <submittedName>
        <fullName evidence="1">Bacillithiol system protein YtxJ</fullName>
    </submittedName>
</protein>
<proteinExistence type="predicted"/>
<dbReference type="STRING" id="1852522.SAMN06295960_0469"/>
<keyword evidence="2" id="KW-1185">Reference proteome</keyword>
<reference evidence="1 2" key="1">
    <citation type="submission" date="2017-04" db="EMBL/GenBank/DDBJ databases">
        <authorList>
            <person name="Afonso C.L."/>
            <person name="Miller P.J."/>
            <person name="Scott M.A."/>
            <person name="Spackman E."/>
            <person name="Goraichik I."/>
            <person name="Dimitrov K.M."/>
            <person name="Suarez D.L."/>
            <person name="Swayne D.E."/>
        </authorList>
    </citation>
    <scope>NUCLEOTIDE SEQUENCE [LARGE SCALE GENOMIC DNA]</scope>
    <source>
        <strain evidence="1 2">11</strain>
    </source>
</reference>
<evidence type="ECO:0000313" key="2">
    <source>
        <dbReference type="Proteomes" id="UP000193834"/>
    </source>
</evidence>
<dbReference type="RefSeq" id="WP_085492731.1">
    <property type="nucleotide sequence ID" value="NZ_FXAZ01000001.1"/>
</dbReference>
<sequence>MNSIHSIEDLEAFIAGSHEHPAVLFKHSTRCPISAQAAEEMKQVTAQFEGKNIAFGLVLVVEDREVSLAAQDKLGVKHESPQVMLLKDGSVIWHVSHHQIRCDRLESILSPVS</sequence>
<evidence type="ECO:0000313" key="1">
    <source>
        <dbReference type="EMBL" id="SMG14290.1"/>
    </source>
</evidence>
<accession>A0A1X7IIV3</accession>
<dbReference type="Pfam" id="PF11009">
    <property type="entry name" value="BrxC"/>
    <property type="match status" value="1"/>
</dbReference>
<dbReference type="InterPro" id="IPR036249">
    <property type="entry name" value="Thioredoxin-like_sf"/>
</dbReference>
<dbReference type="EMBL" id="FXAZ01000001">
    <property type="protein sequence ID" value="SMG14290.1"/>
    <property type="molecule type" value="Genomic_DNA"/>
</dbReference>
<gene>
    <name evidence="1" type="ORF">SAMN06295960_0469</name>
</gene>